<keyword evidence="5" id="KW-1185">Reference proteome</keyword>
<evidence type="ECO:0000313" key="4">
    <source>
        <dbReference type="EMBL" id="KAF5202765.1"/>
    </source>
</evidence>
<comment type="caution">
    <text evidence="4">The sequence shown here is derived from an EMBL/GenBank/DDBJ whole genome shotgun (WGS) entry which is preliminary data.</text>
</comment>
<proteinExistence type="inferred from homology"/>
<protein>
    <submittedName>
        <fullName evidence="4">Pentatricopeptide repeat</fullName>
    </submittedName>
</protein>
<feature type="repeat" description="PPR" evidence="3">
    <location>
        <begin position="40"/>
        <end position="70"/>
    </location>
</feature>
<dbReference type="GO" id="GO:0003723">
    <property type="term" value="F:RNA binding"/>
    <property type="evidence" value="ECO:0007669"/>
    <property type="project" value="InterPro"/>
</dbReference>
<evidence type="ECO:0000256" key="3">
    <source>
        <dbReference type="PROSITE-ProRule" id="PRU00708"/>
    </source>
</evidence>
<dbReference type="PANTHER" id="PTHR47926">
    <property type="entry name" value="PENTATRICOPEPTIDE REPEAT-CONTAINING PROTEIN"/>
    <property type="match status" value="1"/>
</dbReference>
<dbReference type="EMBL" id="JABWDY010007674">
    <property type="protein sequence ID" value="KAF5202765.1"/>
    <property type="molecule type" value="Genomic_DNA"/>
</dbReference>
<keyword evidence="2" id="KW-0677">Repeat</keyword>
<dbReference type="Proteomes" id="UP000554482">
    <property type="component" value="Unassembled WGS sequence"/>
</dbReference>
<dbReference type="InterPro" id="IPR011990">
    <property type="entry name" value="TPR-like_helical_dom_sf"/>
</dbReference>
<dbReference type="OrthoDB" id="185373at2759"/>
<feature type="repeat" description="PPR" evidence="3">
    <location>
        <begin position="5"/>
        <end position="39"/>
    </location>
</feature>
<dbReference type="AlphaFoldDB" id="A0A7J6X1N5"/>
<sequence>MSHRDIVSWTALVSAYAKCGMPDDAHRVFDEMPERNAVSWAAVVAGYSQSGRHEEALRVFDKMRCAKVEPTEAMLISVLSSSGHLGVLEVGKWVHDYVEHKGIPLTASMGTALLSMYSKCGCIDNAIQIFKVMPRRDELGWTAMISALSMHGRGREALALFEEMVSVRLRPDHVTFIGVLSACSHAGLIDEGCHYFQCMKEVYKIAPGVEHYGCMVDILGRGGRIEEAWDLIRNMPMKPDAFVFKSLLSACTSYGNLNCAEWAAKKLIELNQDSGTPYILLGNVYARVGKWADAERVRKTMRVRRVDKTAGYSLVEVDGISHHFVAGNNEEQPNIEEIKSLLQGMNKMLGLADIACT</sequence>
<feature type="repeat" description="PPR" evidence="3">
    <location>
        <begin position="137"/>
        <end position="171"/>
    </location>
</feature>
<dbReference type="InterPro" id="IPR046960">
    <property type="entry name" value="PPR_At4g14850-like_plant"/>
</dbReference>
<comment type="similarity">
    <text evidence="1">Belongs to the PPR family. PCMP-H subfamily.</text>
</comment>
<dbReference type="InterPro" id="IPR002885">
    <property type="entry name" value="PPR_rpt"/>
</dbReference>
<evidence type="ECO:0000256" key="1">
    <source>
        <dbReference type="ARBA" id="ARBA00006643"/>
    </source>
</evidence>
<dbReference type="Pfam" id="PF20431">
    <property type="entry name" value="E_motif"/>
    <property type="match status" value="1"/>
</dbReference>
<dbReference type="InterPro" id="IPR046848">
    <property type="entry name" value="E_motif"/>
</dbReference>
<dbReference type="Pfam" id="PF13041">
    <property type="entry name" value="PPR_2"/>
    <property type="match status" value="1"/>
</dbReference>
<dbReference type="Pfam" id="PF01535">
    <property type="entry name" value="PPR"/>
    <property type="match status" value="4"/>
</dbReference>
<evidence type="ECO:0000256" key="2">
    <source>
        <dbReference type="ARBA" id="ARBA00022737"/>
    </source>
</evidence>
<reference evidence="4 5" key="1">
    <citation type="submission" date="2020-06" db="EMBL/GenBank/DDBJ databases">
        <title>Transcriptomic and genomic resources for Thalictrum thalictroides and T. hernandezii: Facilitating candidate gene discovery in an emerging model plant lineage.</title>
        <authorList>
            <person name="Arias T."/>
            <person name="Riano-Pachon D.M."/>
            <person name="Di Stilio V.S."/>
        </authorList>
    </citation>
    <scope>NUCLEOTIDE SEQUENCE [LARGE SCALE GENOMIC DNA]</scope>
    <source>
        <strain evidence="5">cv. WT478/WT964</strain>
        <tissue evidence="4">Leaves</tissue>
    </source>
</reference>
<gene>
    <name evidence="4" type="ORF">FRX31_007656</name>
</gene>
<dbReference type="Gene3D" id="1.25.40.10">
    <property type="entry name" value="Tetratricopeptide repeat domain"/>
    <property type="match status" value="2"/>
</dbReference>
<name>A0A7J6X1N5_THATH</name>
<evidence type="ECO:0000313" key="5">
    <source>
        <dbReference type="Proteomes" id="UP000554482"/>
    </source>
</evidence>
<dbReference type="PROSITE" id="PS51375">
    <property type="entry name" value="PPR"/>
    <property type="match status" value="3"/>
</dbReference>
<dbReference type="FunFam" id="1.25.40.10:FF:000333">
    <property type="entry name" value="Pentatricopeptide repeat-containing protein"/>
    <property type="match status" value="1"/>
</dbReference>
<organism evidence="4 5">
    <name type="scientific">Thalictrum thalictroides</name>
    <name type="common">Rue-anemone</name>
    <name type="synonym">Anemone thalictroides</name>
    <dbReference type="NCBI Taxonomy" id="46969"/>
    <lineage>
        <taxon>Eukaryota</taxon>
        <taxon>Viridiplantae</taxon>
        <taxon>Streptophyta</taxon>
        <taxon>Embryophyta</taxon>
        <taxon>Tracheophyta</taxon>
        <taxon>Spermatophyta</taxon>
        <taxon>Magnoliopsida</taxon>
        <taxon>Ranunculales</taxon>
        <taxon>Ranunculaceae</taxon>
        <taxon>Thalictroideae</taxon>
        <taxon>Thalictrum</taxon>
    </lineage>
</organism>
<dbReference type="NCBIfam" id="TIGR00756">
    <property type="entry name" value="PPR"/>
    <property type="match status" value="4"/>
</dbReference>
<dbReference type="GO" id="GO:0009451">
    <property type="term" value="P:RNA modification"/>
    <property type="evidence" value="ECO:0007669"/>
    <property type="project" value="InterPro"/>
</dbReference>
<dbReference type="SUPFAM" id="SSF48452">
    <property type="entry name" value="TPR-like"/>
    <property type="match status" value="1"/>
</dbReference>
<accession>A0A7J6X1N5</accession>
<dbReference type="PANTHER" id="PTHR47926:SF436">
    <property type="entry name" value="PENTATRICOPEPTIDE REPEAT-CONTAINING PROTEIN ELI1, CHLOROPLASTIC-LIKE ISOFORM X2"/>
    <property type="match status" value="1"/>
</dbReference>
<dbReference type="FunFam" id="1.25.40.10:FF:000090">
    <property type="entry name" value="Pentatricopeptide repeat-containing protein, chloroplastic"/>
    <property type="match status" value="1"/>
</dbReference>